<dbReference type="SUPFAM" id="SSF52833">
    <property type="entry name" value="Thioredoxin-like"/>
    <property type="match status" value="5"/>
</dbReference>
<protein>
    <submittedName>
        <fullName evidence="9">CSON002835 protein</fullName>
    </submittedName>
    <submittedName>
        <fullName evidence="8">CSON009879 protein</fullName>
    </submittedName>
</protein>
<dbReference type="AlphaFoldDB" id="A0A336KFI3"/>
<evidence type="ECO:0000256" key="6">
    <source>
        <dbReference type="SAM" id="SignalP"/>
    </source>
</evidence>
<dbReference type="PROSITE" id="PS51352">
    <property type="entry name" value="THIOREDOXIN_2"/>
    <property type="match status" value="4"/>
</dbReference>
<evidence type="ECO:0000313" key="9">
    <source>
        <dbReference type="EMBL" id="SSX11169.1"/>
    </source>
</evidence>
<dbReference type="InterPro" id="IPR051063">
    <property type="entry name" value="PDI"/>
</dbReference>
<dbReference type="CDD" id="cd02997">
    <property type="entry name" value="PDI_a_PDIR"/>
    <property type="match status" value="3"/>
</dbReference>
<feature type="domain" description="Thioredoxin" evidence="7">
    <location>
        <begin position="145"/>
        <end position="272"/>
    </location>
</feature>
<evidence type="ECO:0000256" key="3">
    <source>
        <dbReference type="ARBA" id="ARBA00023157"/>
    </source>
</evidence>
<reference evidence="10" key="2">
    <citation type="submission" date="2018-07" db="EMBL/GenBank/DDBJ databases">
        <authorList>
            <person name="Quirk P.G."/>
            <person name="Krulwich T.A."/>
        </authorList>
    </citation>
    <scope>NUCLEOTIDE SEQUENCE</scope>
</reference>
<comment type="similarity">
    <text evidence="1">Belongs to the protein disulfide isomerase family.</text>
</comment>
<dbReference type="OMA" id="AKDVIHV"/>
<dbReference type="PRINTS" id="PR00421">
    <property type="entry name" value="THIOREDOXIN"/>
</dbReference>
<dbReference type="EMBL" id="UFQT01000396">
    <property type="protein sequence ID" value="SSX23969.1"/>
    <property type="molecule type" value="Genomic_DNA"/>
</dbReference>
<keyword evidence="3" id="KW-1015">Disulfide bond</keyword>
<dbReference type="InterPro" id="IPR046374">
    <property type="entry name" value="PDI_a_PDIR"/>
</dbReference>
<dbReference type="VEuPathDB" id="VectorBase:CSON009879"/>
<dbReference type="PANTHER" id="PTHR45672:SF2">
    <property type="entry name" value="PROTEIN DISULFIDE-ISOMERASE A5"/>
    <property type="match status" value="1"/>
</dbReference>
<dbReference type="GO" id="GO:0003756">
    <property type="term" value="F:protein disulfide isomerase activity"/>
    <property type="evidence" value="ECO:0007669"/>
    <property type="project" value="InterPro"/>
</dbReference>
<dbReference type="PANTHER" id="PTHR45672">
    <property type="entry name" value="PROTEIN DISULFIDE-ISOMERASE C17H9.14C-RELATED"/>
    <property type="match status" value="1"/>
</dbReference>
<evidence type="ECO:0000313" key="8">
    <source>
        <dbReference type="EMBL" id="SSX03604.1"/>
    </source>
</evidence>
<dbReference type="EMBL" id="UFQS01000396">
    <property type="protein sequence ID" value="SSX03604.1"/>
    <property type="molecule type" value="Genomic_DNA"/>
</dbReference>
<dbReference type="VEuPathDB" id="VectorBase:CSON002835"/>
<keyword evidence="4" id="KW-0676">Redox-active center</keyword>
<dbReference type="FunFam" id="3.40.30.10:FF:000029">
    <property type="entry name" value="protein disulfide-isomerase A5 isoform X2"/>
    <property type="match status" value="1"/>
</dbReference>
<feature type="signal peptide" evidence="6">
    <location>
        <begin position="1"/>
        <end position="27"/>
    </location>
</feature>
<dbReference type="EMBL" id="UFQS01001481">
    <property type="protein sequence ID" value="SSX11169.1"/>
    <property type="molecule type" value="Genomic_DNA"/>
</dbReference>
<evidence type="ECO:0000259" key="7">
    <source>
        <dbReference type="PROSITE" id="PS51352"/>
    </source>
</evidence>
<dbReference type="PROSITE" id="PS00194">
    <property type="entry name" value="THIOREDOXIN_1"/>
    <property type="match status" value="3"/>
</dbReference>
<evidence type="ECO:0000256" key="4">
    <source>
        <dbReference type="ARBA" id="ARBA00023284"/>
    </source>
</evidence>
<feature type="domain" description="Thioredoxin" evidence="7">
    <location>
        <begin position="273"/>
        <end position="393"/>
    </location>
</feature>
<dbReference type="InterPro" id="IPR036249">
    <property type="entry name" value="Thioredoxin-like_sf"/>
</dbReference>
<proteinExistence type="inferred from homology"/>
<accession>A0A336KFI3</accession>
<dbReference type="Pfam" id="PF00085">
    <property type="entry name" value="Thioredoxin"/>
    <property type="match status" value="4"/>
</dbReference>
<dbReference type="InterPro" id="IPR017937">
    <property type="entry name" value="Thioredoxin_CS"/>
</dbReference>
<evidence type="ECO:0000256" key="2">
    <source>
        <dbReference type="ARBA" id="ARBA00022729"/>
    </source>
</evidence>
<dbReference type="EMBL" id="UFQT01001481">
    <property type="protein sequence ID" value="SSX30739.1"/>
    <property type="molecule type" value="Genomic_DNA"/>
</dbReference>
<feature type="domain" description="Thioredoxin" evidence="7">
    <location>
        <begin position="394"/>
        <end position="519"/>
    </location>
</feature>
<reference evidence="8" key="1">
    <citation type="submission" date="2018-04" db="EMBL/GenBank/DDBJ databases">
        <authorList>
            <person name="Go L.Y."/>
            <person name="Mitchell J.A."/>
        </authorList>
    </citation>
    <scope>NUCLEOTIDE SEQUENCE</scope>
    <source>
        <tissue evidence="8">Whole organism</tissue>
    </source>
</reference>
<name>A0A336KFI3_CULSO</name>
<sequence>MSLKLNKILLNISLLLFTFLILNTVLSSSSSFVSAQNSKATKSHTIENLQNEKEFKKLLKTKNNILVIFTSSNKENQNTLKIFRESSDLIKGLGTMVVIECSTGDLKKLCKKLKIVPSPYVIKHYKDGEFHKDYDRAIAVSSITNFMKDPTGDIPWEEDPTGTDVFHIADPPALTKLLKKESRPIMIMFYAPWCGFCKRLKPDFSLAATELKQDYVLAAIDLNRPENAVLRRQYNISGFPTILYFEGGIPKYTFEGENNKEGLVSFMKNPTAPPPSKPKEEDWASDSNSEIVHLTSSSFEPALKDENSVLVMFYAPWCGHCKKMKPEYEKAAERMKNEKIPGVLAALDATKESQIGAKFGVKGYPTVKYFSNGEFKFDVNVREADKIVEFMKDPKEPPPPPPPEPAWEDEPSEVVHLNDENFKPFLKKKTHVLVMFYAPWCGHCKRTKPEFVKAAEKFVDDPRIELAAVDCTKYQALCGVYNVKGYPTIKYFNYLKNVRDYSGGRTEADFVKFLSDPDAAETVDNTPKEEPFGDFPGVEKVLILSETNFDEEIKKYDQVLVMFYAPWCGHCKRMKPDFAKAALMLETEQLTGSKVAAVDCTVHRKLSERFQIQGFPTMKLFEKGQLSAEFDGKRTADAIVDYLKTTAAKKSDKDEL</sequence>
<feature type="region of interest" description="Disordered" evidence="5">
    <location>
        <begin position="391"/>
        <end position="410"/>
    </location>
</feature>
<evidence type="ECO:0000256" key="5">
    <source>
        <dbReference type="SAM" id="MobiDB-lite"/>
    </source>
</evidence>
<evidence type="ECO:0000256" key="1">
    <source>
        <dbReference type="ARBA" id="ARBA00006347"/>
    </source>
</evidence>
<evidence type="ECO:0000313" key="10">
    <source>
        <dbReference type="EMBL" id="SSX23969.1"/>
    </source>
</evidence>
<dbReference type="GO" id="GO:0006457">
    <property type="term" value="P:protein folding"/>
    <property type="evidence" value="ECO:0007669"/>
    <property type="project" value="TreeGrafter"/>
</dbReference>
<dbReference type="InterPro" id="IPR013766">
    <property type="entry name" value="Thioredoxin_domain"/>
</dbReference>
<feature type="domain" description="Thioredoxin" evidence="7">
    <location>
        <begin position="524"/>
        <end position="648"/>
    </location>
</feature>
<dbReference type="Gene3D" id="3.40.30.10">
    <property type="entry name" value="Glutaredoxin"/>
    <property type="match status" value="5"/>
</dbReference>
<feature type="chain" id="PRO_5036062028" evidence="6">
    <location>
        <begin position="28"/>
        <end position="656"/>
    </location>
</feature>
<dbReference type="GO" id="GO:0005783">
    <property type="term" value="C:endoplasmic reticulum"/>
    <property type="evidence" value="ECO:0007669"/>
    <property type="project" value="TreeGrafter"/>
</dbReference>
<organism evidence="8">
    <name type="scientific">Culicoides sonorensis</name>
    <name type="common">Biting midge</name>
    <dbReference type="NCBI Taxonomy" id="179676"/>
    <lineage>
        <taxon>Eukaryota</taxon>
        <taxon>Metazoa</taxon>
        <taxon>Ecdysozoa</taxon>
        <taxon>Arthropoda</taxon>
        <taxon>Hexapoda</taxon>
        <taxon>Insecta</taxon>
        <taxon>Pterygota</taxon>
        <taxon>Neoptera</taxon>
        <taxon>Endopterygota</taxon>
        <taxon>Diptera</taxon>
        <taxon>Nematocera</taxon>
        <taxon>Chironomoidea</taxon>
        <taxon>Ceratopogonidae</taxon>
        <taxon>Ceratopogoninae</taxon>
        <taxon>Culicoides</taxon>
        <taxon>Monoculicoides</taxon>
    </lineage>
</organism>
<gene>
    <name evidence="8" type="primary">CSON009879</name>
    <name evidence="9" type="synonym">CSON002835</name>
</gene>
<keyword evidence="2 6" id="KW-0732">Signal</keyword>
<dbReference type="FunFam" id="3.40.30.10:FF:000107">
    <property type="entry name" value="Protein disulfide-isomerase 5-2"/>
    <property type="match status" value="1"/>
</dbReference>